<feature type="compositionally biased region" description="Basic and acidic residues" evidence="1">
    <location>
        <begin position="15"/>
        <end position="26"/>
    </location>
</feature>
<accession>A0A392UQU4</accession>
<evidence type="ECO:0000256" key="1">
    <source>
        <dbReference type="SAM" id="MobiDB-lite"/>
    </source>
</evidence>
<evidence type="ECO:0000313" key="3">
    <source>
        <dbReference type="Proteomes" id="UP000265520"/>
    </source>
</evidence>
<feature type="non-terminal residue" evidence="2">
    <location>
        <position position="1"/>
    </location>
</feature>
<proteinExistence type="predicted"/>
<keyword evidence="3" id="KW-1185">Reference proteome</keyword>
<gene>
    <name evidence="2" type="ORF">A2U01_0099678</name>
</gene>
<organism evidence="2 3">
    <name type="scientific">Trifolium medium</name>
    <dbReference type="NCBI Taxonomy" id="97028"/>
    <lineage>
        <taxon>Eukaryota</taxon>
        <taxon>Viridiplantae</taxon>
        <taxon>Streptophyta</taxon>
        <taxon>Embryophyta</taxon>
        <taxon>Tracheophyta</taxon>
        <taxon>Spermatophyta</taxon>
        <taxon>Magnoliopsida</taxon>
        <taxon>eudicotyledons</taxon>
        <taxon>Gunneridae</taxon>
        <taxon>Pentapetalae</taxon>
        <taxon>rosids</taxon>
        <taxon>fabids</taxon>
        <taxon>Fabales</taxon>
        <taxon>Fabaceae</taxon>
        <taxon>Papilionoideae</taxon>
        <taxon>50 kb inversion clade</taxon>
        <taxon>NPAAA clade</taxon>
        <taxon>Hologalegina</taxon>
        <taxon>IRL clade</taxon>
        <taxon>Trifolieae</taxon>
        <taxon>Trifolium</taxon>
    </lineage>
</organism>
<feature type="region of interest" description="Disordered" evidence="1">
    <location>
        <begin position="1"/>
        <end position="26"/>
    </location>
</feature>
<comment type="caution">
    <text evidence="2">The sequence shown here is derived from an EMBL/GenBank/DDBJ whole genome shotgun (WGS) entry which is preliminary data.</text>
</comment>
<sequence>TTERSLTTAIGRGLESLDTRTDSESD</sequence>
<dbReference type="AlphaFoldDB" id="A0A392UQU4"/>
<name>A0A392UQU4_9FABA</name>
<evidence type="ECO:0000313" key="2">
    <source>
        <dbReference type="EMBL" id="MCI78408.1"/>
    </source>
</evidence>
<dbReference type="Proteomes" id="UP000265520">
    <property type="component" value="Unassembled WGS sequence"/>
</dbReference>
<dbReference type="EMBL" id="LXQA010950041">
    <property type="protein sequence ID" value="MCI78408.1"/>
    <property type="molecule type" value="Genomic_DNA"/>
</dbReference>
<protein>
    <submittedName>
        <fullName evidence="2">Uncharacterized protein</fullName>
    </submittedName>
</protein>
<reference evidence="2 3" key="1">
    <citation type="journal article" date="2018" name="Front. Plant Sci.">
        <title>Red Clover (Trifolium pratense) and Zigzag Clover (T. medium) - A Picture of Genomic Similarities and Differences.</title>
        <authorList>
            <person name="Dluhosova J."/>
            <person name="Istvanek J."/>
            <person name="Nedelnik J."/>
            <person name="Repkova J."/>
        </authorList>
    </citation>
    <scope>NUCLEOTIDE SEQUENCE [LARGE SCALE GENOMIC DNA]</scope>
    <source>
        <strain evidence="3">cv. 10/8</strain>
        <tissue evidence="2">Leaf</tissue>
    </source>
</reference>